<name>A0ABS1WEA4_9GAMM</name>
<evidence type="ECO:0000313" key="1">
    <source>
        <dbReference type="EMBL" id="MBL7527682.1"/>
    </source>
</evidence>
<dbReference type="Proteomes" id="UP000809910">
    <property type="component" value="Unassembled WGS sequence"/>
</dbReference>
<organism evidence="1 2">
    <name type="scientific">Legionella bononiensis</name>
    <dbReference type="NCBI Taxonomy" id="2793102"/>
    <lineage>
        <taxon>Bacteria</taxon>
        <taxon>Pseudomonadati</taxon>
        <taxon>Pseudomonadota</taxon>
        <taxon>Gammaproteobacteria</taxon>
        <taxon>Legionellales</taxon>
        <taxon>Legionellaceae</taxon>
        <taxon>Legionella</taxon>
    </lineage>
</organism>
<reference evidence="1 2" key="1">
    <citation type="submission" date="2020-12" db="EMBL/GenBank/DDBJ databases">
        <title>WGS of Legionella: environmental sample.</title>
        <authorList>
            <person name="Cristino S."/>
            <person name="Girolamini L."/>
            <person name="Salaris S."/>
            <person name="Pascale M.R."/>
            <person name="Mazzotta M."/>
            <person name="Orsini M."/>
            <person name="Grottola A."/>
        </authorList>
    </citation>
    <scope>NUCLEOTIDE SEQUENCE [LARGE SCALE GENOMIC DNA]</scope>
    <source>
        <strain evidence="1 2">30cs62</strain>
    </source>
</reference>
<sequence>MKLLAFLWRGPERKAMHTIIFNNLILCICLHQPADKDPFYELKSSIKAT</sequence>
<dbReference type="EMBL" id="JADWVN010000026">
    <property type="protein sequence ID" value="MBL7527682.1"/>
    <property type="molecule type" value="Genomic_DNA"/>
</dbReference>
<evidence type="ECO:0000313" key="2">
    <source>
        <dbReference type="Proteomes" id="UP000809910"/>
    </source>
</evidence>
<proteinExistence type="predicted"/>
<protein>
    <submittedName>
        <fullName evidence="1">Uncharacterized protein</fullName>
    </submittedName>
</protein>
<keyword evidence="2" id="KW-1185">Reference proteome</keyword>
<comment type="caution">
    <text evidence="1">The sequence shown here is derived from an EMBL/GenBank/DDBJ whole genome shotgun (WGS) entry which is preliminary data.</text>
</comment>
<gene>
    <name evidence="1" type="ORF">I5282_14035</name>
</gene>
<dbReference type="RefSeq" id="WP_203108834.1">
    <property type="nucleotide sequence ID" value="NZ_JADOBG010000010.1"/>
</dbReference>
<accession>A0ABS1WEA4</accession>